<sequence>MMKSSDFINLALWSIINIMLFFPRVSPQIFYPPDLPITSPQLVKAYIALQAWKNAITSDPHQFTANWCGPHVCNYTGVYCAPAPYDPFILTVAGIDLNHANIAGFLPEELGLLKDLALFHINTNRFFGVIPDSFIHLKFLFELDISNNHFSGPFPGVVFFLHSLKYLDVRFNEFDGKIPPELFELKLDALFINNNRFQSTLPSNLGNSPVSVFVVANNDIRGCIPPSLANMAETLDEIILSNIALTGCLRQDIGLLRGLTVLDVSFNYLAGPLPESIGAMKSLEQLNVAHNKFSGQVPSSICSLPKLENFTYSSNYFSGEPLVCLRLPGNDDRRNCIPNRPFQRTPDECSNFYAHPISCASIQCPIF</sequence>
<dbReference type="InterPro" id="IPR051582">
    <property type="entry name" value="LRR_extensin-like_regulator"/>
</dbReference>
<evidence type="ECO:0000256" key="7">
    <source>
        <dbReference type="ARBA" id="ARBA00023180"/>
    </source>
</evidence>
<dbReference type="PANTHER" id="PTHR32093:SF106">
    <property type="entry name" value="LEUCINE-RICH REPEAT-CONTAINING N-TERMINAL PLANT-TYPE DOMAIN-CONTAINING PROTEIN"/>
    <property type="match status" value="1"/>
</dbReference>
<accession>A0AAV1QZ98</accession>
<dbReference type="Proteomes" id="UP001314170">
    <property type="component" value="Unassembled WGS sequence"/>
</dbReference>
<evidence type="ECO:0000256" key="10">
    <source>
        <dbReference type="ARBA" id="ARBA00041871"/>
    </source>
</evidence>
<keyword evidence="3" id="KW-0964">Secreted</keyword>
<dbReference type="PANTHER" id="PTHR32093">
    <property type="entry name" value="LEUCINE-RICH REPEAT EXTENSIN-LIKE PROTEIN 3-RELATED"/>
    <property type="match status" value="1"/>
</dbReference>
<evidence type="ECO:0000256" key="2">
    <source>
        <dbReference type="ARBA" id="ARBA00022512"/>
    </source>
</evidence>
<keyword evidence="2" id="KW-0134">Cell wall</keyword>
<keyword evidence="6" id="KW-0677">Repeat</keyword>
<dbReference type="SUPFAM" id="SSF52058">
    <property type="entry name" value="L domain-like"/>
    <property type="match status" value="1"/>
</dbReference>
<dbReference type="InterPro" id="IPR001611">
    <property type="entry name" value="Leu-rich_rpt"/>
</dbReference>
<comment type="subcellular location">
    <subcellularLocation>
        <location evidence="1">Secreted</location>
        <location evidence="1">Cell wall</location>
    </subcellularLocation>
</comment>
<reference evidence="12 13" key="1">
    <citation type="submission" date="2024-01" db="EMBL/GenBank/DDBJ databases">
        <authorList>
            <person name="Waweru B."/>
        </authorList>
    </citation>
    <scope>NUCLEOTIDE SEQUENCE [LARGE SCALE GENOMIC DNA]</scope>
</reference>
<evidence type="ECO:0000256" key="6">
    <source>
        <dbReference type="ARBA" id="ARBA00022737"/>
    </source>
</evidence>
<evidence type="ECO:0000313" key="12">
    <source>
        <dbReference type="EMBL" id="CAK7327107.1"/>
    </source>
</evidence>
<evidence type="ECO:0000256" key="4">
    <source>
        <dbReference type="ARBA" id="ARBA00022614"/>
    </source>
</evidence>
<dbReference type="Pfam" id="PF00560">
    <property type="entry name" value="LRR_1"/>
    <property type="match status" value="4"/>
</dbReference>
<dbReference type="FunFam" id="3.80.10.10:FF:000224">
    <property type="entry name" value="Leucine-rich repeat extensin-like protein 1"/>
    <property type="match status" value="1"/>
</dbReference>
<dbReference type="InterPro" id="IPR032675">
    <property type="entry name" value="LRR_dom_sf"/>
</dbReference>
<name>A0AAV1QZ98_9ROSI</name>
<evidence type="ECO:0000256" key="3">
    <source>
        <dbReference type="ARBA" id="ARBA00022525"/>
    </source>
</evidence>
<evidence type="ECO:0000259" key="11">
    <source>
        <dbReference type="Pfam" id="PF08263"/>
    </source>
</evidence>
<organism evidence="12 13">
    <name type="scientific">Dovyalis caffra</name>
    <dbReference type="NCBI Taxonomy" id="77055"/>
    <lineage>
        <taxon>Eukaryota</taxon>
        <taxon>Viridiplantae</taxon>
        <taxon>Streptophyta</taxon>
        <taxon>Embryophyta</taxon>
        <taxon>Tracheophyta</taxon>
        <taxon>Spermatophyta</taxon>
        <taxon>Magnoliopsida</taxon>
        <taxon>eudicotyledons</taxon>
        <taxon>Gunneridae</taxon>
        <taxon>Pentapetalae</taxon>
        <taxon>rosids</taxon>
        <taxon>fabids</taxon>
        <taxon>Malpighiales</taxon>
        <taxon>Salicaceae</taxon>
        <taxon>Flacourtieae</taxon>
        <taxon>Dovyalis</taxon>
    </lineage>
</organism>
<comment type="caution">
    <text evidence="12">The sequence shown here is derived from an EMBL/GenBank/DDBJ whole genome shotgun (WGS) entry which is preliminary data.</text>
</comment>
<dbReference type="GO" id="GO:0071555">
    <property type="term" value="P:cell wall organization"/>
    <property type="evidence" value="ECO:0007669"/>
    <property type="project" value="UniProtKB-KW"/>
</dbReference>
<dbReference type="EMBL" id="CAWUPB010000851">
    <property type="protein sequence ID" value="CAK7327107.1"/>
    <property type="molecule type" value="Genomic_DNA"/>
</dbReference>
<evidence type="ECO:0000256" key="1">
    <source>
        <dbReference type="ARBA" id="ARBA00004191"/>
    </source>
</evidence>
<keyword evidence="4" id="KW-0433">Leucine-rich repeat</keyword>
<evidence type="ECO:0000313" key="13">
    <source>
        <dbReference type="Proteomes" id="UP001314170"/>
    </source>
</evidence>
<feature type="domain" description="Leucine-rich repeat-containing N-terminal plant-type" evidence="11">
    <location>
        <begin position="48"/>
        <end position="80"/>
    </location>
</feature>
<keyword evidence="8" id="KW-0379">Hydroxylation</keyword>
<keyword evidence="7" id="KW-0325">Glycoprotein</keyword>
<keyword evidence="5" id="KW-0732">Signal</keyword>
<evidence type="ECO:0000256" key="9">
    <source>
        <dbReference type="ARBA" id="ARBA00023316"/>
    </source>
</evidence>
<dbReference type="Gene3D" id="3.80.10.10">
    <property type="entry name" value="Ribonuclease Inhibitor"/>
    <property type="match status" value="1"/>
</dbReference>
<proteinExistence type="predicted"/>
<dbReference type="Pfam" id="PF08263">
    <property type="entry name" value="LRRNT_2"/>
    <property type="match status" value="1"/>
</dbReference>
<dbReference type="AlphaFoldDB" id="A0AAV1QZ98"/>
<dbReference type="InterPro" id="IPR013210">
    <property type="entry name" value="LRR_N_plant-typ"/>
</dbReference>
<gene>
    <name evidence="12" type="ORF">DCAF_LOCUS4814</name>
</gene>
<keyword evidence="13" id="KW-1185">Reference proteome</keyword>
<evidence type="ECO:0000256" key="8">
    <source>
        <dbReference type="ARBA" id="ARBA00023278"/>
    </source>
</evidence>
<evidence type="ECO:0000256" key="5">
    <source>
        <dbReference type="ARBA" id="ARBA00022729"/>
    </source>
</evidence>
<keyword evidence="9" id="KW-0961">Cell wall biogenesis/degradation</keyword>
<protein>
    <recommendedName>
        <fullName evidence="10">Cell wall hydroxyproline-rich glycoprotein</fullName>
    </recommendedName>
</protein>